<sequence length="72" mass="8133">MDEKPLAFLPFSVGRRACPGETLAVMEVFLYVTTTLQRYRVLPEEGRPISLQSIPALILVVDDTQGLRFLPR</sequence>
<name>A0AAQ4D2H0_AMBAM</name>
<dbReference type="Proteomes" id="UP001321473">
    <property type="component" value="Unassembled WGS sequence"/>
</dbReference>
<evidence type="ECO:0000256" key="3">
    <source>
        <dbReference type="PIRSR" id="PIRSR602401-1"/>
    </source>
</evidence>
<dbReference type="GO" id="GO:0005506">
    <property type="term" value="F:iron ion binding"/>
    <property type="evidence" value="ECO:0007669"/>
    <property type="project" value="InterPro"/>
</dbReference>
<dbReference type="EMBL" id="JARKHS020036019">
    <property type="protein sequence ID" value="KAK8756660.1"/>
    <property type="molecule type" value="Genomic_DNA"/>
</dbReference>
<dbReference type="PROSITE" id="PS00086">
    <property type="entry name" value="CYTOCHROME_P450"/>
    <property type="match status" value="1"/>
</dbReference>
<comment type="caution">
    <text evidence="5">The sequence shown here is derived from an EMBL/GenBank/DDBJ whole genome shotgun (WGS) entry which is preliminary data.</text>
</comment>
<keyword evidence="4" id="KW-0560">Oxidoreductase</keyword>
<organism evidence="5 6">
    <name type="scientific">Amblyomma americanum</name>
    <name type="common">Lone star tick</name>
    <dbReference type="NCBI Taxonomy" id="6943"/>
    <lineage>
        <taxon>Eukaryota</taxon>
        <taxon>Metazoa</taxon>
        <taxon>Ecdysozoa</taxon>
        <taxon>Arthropoda</taxon>
        <taxon>Chelicerata</taxon>
        <taxon>Arachnida</taxon>
        <taxon>Acari</taxon>
        <taxon>Parasitiformes</taxon>
        <taxon>Ixodida</taxon>
        <taxon>Ixodoidea</taxon>
        <taxon>Ixodidae</taxon>
        <taxon>Amblyomminae</taxon>
        <taxon>Amblyomma</taxon>
    </lineage>
</organism>
<comment type="similarity">
    <text evidence="1 4">Belongs to the cytochrome P450 family.</text>
</comment>
<dbReference type="GO" id="GO:0016705">
    <property type="term" value="F:oxidoreductase activity, acting on paired donors, with incorporation or reduction of molecular oxygen"/>
    <property type="evidence" value="ECO:0007669"/>
    <property type="project" value="InterPro"/>
</dbReference>
<gene>
    <name evidence="5" type="ORF">V5799_000641</name>
</gene>
<dbReference type="SUPFAM" id="SSF48264">
    <property type="entry name" value="Cytochrome P450"/>
    <property type="match status" value="1"/>
</dbReference>
<dbReference type="GO" id="GO:0004497">
    <property type="term" value="F:monooxygenase activity"/>
    <property type="evidence" value="ECO:0007669"/>
    <property type="project" value="UniProtKB-KW"/>
</dbReference>
<keyword evidence="2 4" id="KW-0503">Monooxygenase</keyword>
<dbReference type="InterPro" id="IPR001128">
    <property type="entry name" value="Cyt_P450"/>
</dbReference>
<evidence type="ECO:0000256" key="4">
    <source>
        <dbReference type="RuleBase" id="RU000461"/>
    </source>
</evidence>
<evidence type="ECO:0000313" key="5">
    <source>
        <dbReference type="EMBL" id="KAK8756660.1"/>
    </source>
</evidence>
<dbReference type="Gene3D" id="1.10.630.10">
    <property type="entry name" value="Cytochrome P450"/>
    <property type="match status" value="1"/>
</dbReference>
<dbReference type="PANTHER" id="PTHR24284:SF1">
    <property type="entry name" value="CYTOCHROME P450 FAMILY"/>
    <property type="match status" value="1"/>
</dbReference>
<dbReference type="AlphaFoldDB" id="A0AAQ4D2H0"/>
<evidence type="ECO:0000313" key="6">
    <source>
        <dbReference type="Proteomes" id="UP001321473"/>
    </source>
</evidence>
<dbReference type="PRINTS" id="PR00463">
    <property type="entry name" value="EP450I"/>
</dbReference>
<dbReference type="InterPro" id="IPR036396">
    <property type="entry name" value="Cyt_P450_sf"/>
</dbReference>
<keyword evidence="6" id="KW-1185">Reference proteome</keyword>
<dbReference type="PANTHER" id="PTHR24284">
    <property type="entry name" value="CYTOCHROME P450 FAMILY"/>
    <property type="match status" value="1"/>
</dbReference>
<reference evidence="5 6" key="1">
    <citation type="journal article" date="2023" name="Arcadia Sci">
        <title>De novo assembly of a long-read Amblyomma americanum tick genome.</title>
        <authorList>
            <person name="Chou S."/>
            <person name="Poskanzer K.E."/>
            <person name="Rollins M."/>
            <person name="Thuy-Boun P.S."/>
        </authorList>
    </citation>
    <scope>NUCLEOTIDE SEQUENCE [LARGE SCALE GENOMIC DNA]</scope>
    <source>
        <strain evidence="5">F_SG_1</strain>
        <tissue evidence="5">Salivary glands</tissue>
    </source>
</reference>
<dbReference type="GO" id="GO:0020037">
    <property type="term" value="F:heme binding"/>
    <property type="evidence" value="ECO:0007669"/>
    <property type="project" value="InterPro"/>
</dbReference>
<evidence type="ECO:0000256" key="2">
    <source>
        <dbReference type="ARBA" id="ARBA00023033"/>
    </source>
</evidence>
<keyword evidence="3 4" id="KW-0479">Metal-binding</keyword>
<protein>
    <recommendedName>
        <fullName evidence="7">Cytochrome</fullName>
    </recommendedName>
</protein>
<dbReference type="InterPro" id="IPR002401">
    <property type="entry name" value="Cyt_P450_E_grp-I"/>
</dbReference>
<accession>A0AAQ4D2H0</accession>
<evidence type="ECO:0008006" key="7">
    <source>
        <dbReference type="Google" id="ProtNLM"/>
    </source>
</evidence>
<proteinExistence type="inferred from homology"/>
<evidence type="ECO:0000256" key="1">
    <source>
        <dbReference type="ARBA" id="ARBA00010617"/>
    </source>
</evidence>
<comment type="cofactor">
    <cofactor evidence="3">
        <name>heme</name>
        <dbReference type="ChEBI" id="CHEBI:30413"/>
    </cofactor>
</comment>
<dbReference type="Pfam" id="PF00067">
    <property type="entry name" value="p450"/>
    <property type="match status" value="1"/>
</dbReference>
<feature type="binding site" description="axial binding residue" evidence="3">
    <location>
        <position position="18"/>
    </location>
    <ligand>
        <name>heme</name>
        <dbReference type="ChEBI" id="CHEBI:30413"/>
    </ligand>
    <ligandPart>
        <name>Fe</name>
        <dbReference type="ChEBI" id="CHEBI:18248"/>
    </ligandPart>
</feature>
<keyword evidence="3 4" id="KW-0349">Heme</keyword>
<keyword evidence="3 4" id="KW-0408">Iron</keyword>
<dbReference type="InterPro" id="IPR017972">
    <property type="entry name" value="Cyt_P450_CS"/>
</dbReference>